<evidence type="ECO:0000256" key="2">
    <source>
        <dbReference type="ARBA" id="ARBA00012513"/>
    </source>
</evidence>
<dbReference type="InterPro" id="IPR017441">
    <property type="entry name" value="Protein_kinase_ATP_BS"/>
</dbReference>
<gene>
    <name evidence="14" type="primary">LOC113055700</name>
</gene>
<dbReference type="PROSITE" id="PS50011">
    <property type="entry name" value="PROTEIN_KINASE_DOM"/>
    <property type="match status" value="1"/>
</dbReference>
<proteinExistence type="inferred from homology"/>
<dbReference type="PROSITE" id="PS00107">
    <property type="entry name" value="PROTEIN_KINASE_ATP"/>
    <property type="match status" value="1"/>
</dbReference>
<evidence type="ECO:0000256" key="1">
    <source>
        <dbReference type="ARBA" id="ARBA00005505"/>
    </source>
</evidence>
<dbReference type="Gene3D" id="3.30.200.20">
    <property type="entry name" value="Phosphorylase Kinase, domain 1"/>
    <property type="match status" value="1"/>
</dbReference>
<dbReference type="AlphaFoldDB" id="A0A6P6L2M1"/>
<dbReference type="GO" id="GO:0005524">
    <property type="term" value="F:ATP binding"/>
    <property type="evidence" value="ECO:0007669"/>
    <property type="project" value="UniProtKB-UniRule"/>
</dbReference>
<dbReference type="InterPro" id="IPR011009">
    <property type="entry name" value="Kinase-like_dom_sf"/>
</dbReference>
<dbReference type="InterPro" id="IPR000719">
    <property type="entry name" value="Prot_kinase_dom"/>
</dbReference>
<keyword evidence="3" id="KW-0723">Serine/threonine-protein kinase</keyword>
<evidence type="ECO:0000256" key="7">
    <source>
        <dbReference type="ARBA" id="ARBA00022840"/>
    </source>
</evidence>
<evidence type="ECO:0000256" key="6">
    <source>
        <dbReference type="ARBA" id="ARBA00022777"/>
    </source>
</evidence>
<dbReference type="InterPro" id="IPR051138">
    <property type="entry name" value="PIM_Ser/Thr_kinase"/>
</dbReference>
<feature type="compositionally biased region" description="Polar residues" evidence="11">
    <location>
        <begin position="52"/>
        <end position="63"/>
    </location>
</feature>
<dbReference type="GeneID" id="113055700"/>
<evidence type="ECO:0000256" key="8">
    <source>
        <dbReference type="ARBA" id="ARBA00047899"/>
    </source>
</evidence>
<feature type="region of interest" description="Disordered" evidence="11">
    <location>
        <begin position="52"/>
        <end position="87"/>
    </location>
</feature>
<dbReference type="Gene3D" id="1.10.510.10">
    <property type="entry name" value="Transferase(Phosphotransferase) domain 1"/>
    <property type="match status" value="1"/>
</dbReference>
<dbReference type="Proteomes" id="UP000515129">
    <property type="component" value="Chromosome 36"/>
</dbReference>
<comment type="catalytic activity">
    <reaction evidence="8">
        <text>L-threonyl-[protein] + ATP = O-phospho-L-threonyl-[protein] + ADP + H(+)</text>
        <dbReference type="Rhea" id="RHEA:46608"/>
        <dbReference type="Rhea" id="RHEA-COMP:11060"/>
        <dbReference type="Rhea" id="RHEA-COMP:11605"/>
        <dbReference type="ChEBI" id="CHEBI:15378"/>
        <dbReference type="ChEBI" id="CHEBI:30013"/>
        <dbReference type="ChEBI" id="CHEBI:30616"/>
        <dbReference type="ChEBI" id="CHEBI:61977"/>
        <dbReference type="ChEBI" id="CHEBI:456216"/>
        <dbReference type="EC" id="2.7.11.1"/>
    </reaction>
</comment>
<evidence type="ECO:0000256" key="5">
    <source>
        <dbReference type="ARBA" id="ARBA00022741"/>
    </source>
</evidence>
<dbReference type="SUPFAM" id="SSF56112">
    <property type="entry name" value="Protein kinase-like (PK-like)"/>
    <property type="match status" value="1"/>
</dbReference>
<dbReference type="GO" id="GO:0043066">
    <property type="term" value="P:negative regulation of apoptotic process"/>
    <property type="evidence" value="ECO:0007669"/>
    <property type="project" value="TreeGrafter"/>
</dbReference>
<dbReference type="PANTHER" id="PTHR22984:SF11">
    <property type="entry name" value="AURORA KINASE-RELATED"/>
    <property type="match status" value="1"/>
</dbReference>
<evidence type="ECO:0000313" key="13">
    <source>
        <dbReference type="Proteomes" id="UP000515129"/>
    </source>
</evidence>
<dbReference type="GO" id="GO:0005737">
    <property type="term" value="C:cytoplasm"/>
    <property type="evidence" value="ECO:0007669"/>
    <property type="project" value="TreeGrafter"/>
</dbReference>
<comment type="catalytic activity">
    <reaction evidence="9">
        <text>L-seryl-[protein] + ATP = O-phospho-L-seryl-[protein] + ADP + H(+)</text>
        <dbReference type="Rhea" id="RHEA:17989"/>
        <dbReference type="Rhea" id="RHEA-COMP:9863"/>
        <dbReference type="Rhea" id="RHEA-COMP:11604"/>
        <dbReference type="ChEBI" id="CHEBI:15378"/>
        <dbReference type="ChEBI" id="CHEBI:29999"/>
        <dbReference type="ChEBI" id="CHEBI:30616"/>
        <dbReference type="ChEBI" id="CHEBI:83421"/>
        <dbReference type="ChEBI" id="CHEBI:456216"/>
        <dbReference type="EC" id="2.7.11.1"/>
    </reaction>
</comment>
<evidence type="ECO:0000256" key="4">
    <source>
        <dbReference type="ARBA" id="ARBA00022679"/>
    </source>
</evidence>
<protein>
    <recommendedName>
        <fullName evidence="2">non-specific serine/threonine protein kinase</fullName>
        <ecNumber evidence="2">2.7.11.1</ecNumber>
    </recommendedName>
</protein>
<evidence type="ECO:0000313" key="14">
    <source>
        <dbReference type="RefSeq" id="XP_026077877.1"/>
    </source>
</evidence>
<name>A0A6P6L2M1_CARAU</name>
<organism evidence="13 14">
    <name type="scientific">Carassius auratus</name>
    <name type="common">Goldfish</name>
    <dbReference type="NCBI Taxonomy" id="7957"/>
    <lineage>
        <taxon>Eukaryota</taxon>
        <taxon>Metazoa</taxon>
        <taxon>Chordata</taxon>
        <taxon>Craniata</taxon>
        <taxon>Vertebrata</taxon>
        <taxon>Euteleostomi</taxon>
        <taxon>Actinopterygii</taxon>
        <taxon>Neopterygii</taxon>
        <taxon>Teleostei</taxon>
        <taxon>Ostariophysi</taxon>
        <taxon>Cypriniformes</taxon>
        <taxon>Cyprinidae</taxon>
        <taxon>Cyprininae</taxon>
        <taxon>Carassius</taxon>
    </lineage>
</organism>
<accession>A0A6P6L2M1</accession>
<dbReference type="RefSeq" id="XP_026077877.1">
    <property type="nucleotide sequence ID" value="XM_026222092.1"/>
</dbReference>
<keyword evidence="7 10" id="KW-0067">ATP-binding</keyword>
<keyword evidence="6" id="KW-0418">Kinase</keyword>
<evidence type="ECO:0000256" key="10">
    <source>
        <dbReference type="PROSITE-ProRule" id="PRU10141"/>
    </source>
</evidence>
<comment type="similarity">
    <text evidence="1">Belongs to the protein kinase superfamily. CAMK Ser/Thr protein kinase family. PIM subfamily.</text>
</comment>
<dbReference type="Pfam" id="PF00069">
    <property type="entry name" value="Pkinase"/>
    <property type="match status" value="1"/>
</dbReference>
<feature type="region of interest" description="Disordered" evidence="11">
    <location>
        <begin position="169"/>
        <end position="202"/>
    </location>
</feature>
<evidence type="ECO:0000256" key="11">
    <source>
        <dbReference type="SAM" id="MobiDB-lite"/>
    </source>
</evidence>
<dbReference type="GO" id="GO:0007346">
    <property type="term" value="P:regulation of mitotic cell cycle"/>
    <property type="evidence" value="ECO:0007669"/>
    <property type="project" value="TreeGrafter"/>
</dbReference>
<feature type="binding site" evidence="10">
    <location>
        <position position="332"/>
    </location>
    <ligand>
        <name>ATP</name>
        <dbReference type="ChEBI" id="CHEBI:30616"/>
    </ligand>
</feature>
<keyword evidence="13" id="KW-1185">Reference proteome</keyword>
<keyword evidence="4" id="KW-0808">Transferase</keyword>
<dbReference type="GO" id="GO:0004674">
    <property type="term" value="F:protein serine/threonine kinase activity"/>
    <property type="evidence" value="ECO:0007669"/>
    <property type="project" value="UniProtKB-KW"/>
</dbReference>
<evidence type="ECO:0000256" key="3">
    <source>
        <dbReference type="ARBA" id="ARBA00022527"/>
    </source>
</evidence>
<keyword evidence="5 10" id="KW-0547">Nucleotide-binding</keyword>
<dbReference type="EC" id="2.7.11.1" evidence="2"/>
<reference evidence="14" key="1">
    <citation type="submission" date="2025-08" db="UniProtKB">
        <authorList>
            <consortium name="RefSeq"/>
        </authorList>
    </citation>
    <scope>IDENTIFICATION</scope>
    <source>
        <strain evidence="14">Wakin</strain>
        <tissue evidence="14">Muscle</tissue>
    </source>
</reference>
<feature type="domain" description="Protein kinase" evidence="12">
    <location>
        <begin position="302"/>
        <end position="544"/>
    </location>
</feature>
<dbReference type="PANTHER" id="PTHR22984">
    <property type="entry name" value="SERINE/THREONINE-PROTEIN KINASE PIM"/>
    <property type="match status" value="1"/>
</dbReference>
<evidence type="ECO:0000259" key="12">
    <source>
        <dbReference type="PROSITE" id="PS50011"/>
    </source>
</evidence>
<evidence type="ECO:0000256" key="9">
    <source>
        <dbReference type="ARBA" id="ARBA00048679"/>
    </source>
</evidence>
<sequence length="544" mass="60040">MSKTSVFLAECGEVKREAKDRLGMISLTSHVMSDSHSIKDVATYKKSVETITGDSGQVSSDNQVGMKACPTGSVENSPTEKPSKGKKGKEVCGVFRRVWKAVKRPFNCCNPNRVVCLTPQLDLDGSELMPTPSPPRITPVADNDPADPELVCLPGQVCEDLELSCVPGPSRAEQTVDEDLADPESPVADPSSSDLGDEKTKKGSKKNAVHAFFRRCRKAVKHFFLCRESNSVQVPSEMKSVDDPIHVEPEPCCLISSDQVSAALHSSTSVHETDTDQAVSMHASDSSDSEISLYCGSRVSLFLVGDMIGYGSFGKVYEGTHIFNDRIKVAMKYIHKHKTDRYLDIVGHSKPVIAEVAMLLKLGEAPLCPNIIKLYHWIENKKSFVLIMEYPHPCITLHQYITYSDDMNEGKACWFIRQLVQAVKHCVKHGVFHGDIHTGNMLVTDYSLELKLIDFGCAHPISSEGLLSSLYRGAPLFTPPEVIRHTKFDAEPAYVWAIGVVLFEILHGYLPFGSKDEILRDYVKAKPTLSSEKEGSQCILPEIP</sequence>